<comment type="caution">
    <text evidence="1">The sequence shown here is derived from an EMBL/GenBank/DDBJ whole genome shotgun (WGS) entry which is preliminary data.</text>
</comment>
<sequence length="173" mass="20476">MDGFLTKFLAGQIFNDPLVSKLFMLFIFFVGSAQVIKWIHSWWKTGKLKVVEAEQDKQQQEESAKVESEKGQWKKVMEDVLKETKIRNDRADKIHEMVEHILAKTIWLANVHDKVDDEGRYVWYGRKSLEITIDKLSLAIESQTRVMDRMWGEIKDTRHDLNRLEDRLPSKRD</sequence>
<gene>
    <name evidence="1" type="ORF">LCGC14_0901110</name>
</gene>
<organism evidence="1">
    <name type="scientific">marine sediment metagenome</name>
    <dbReference type="NCBI Taxonomy" id="412755"/>
    <lineage>
        <taxon>unclassified sequences</taxon>
        <taxon>metagenomes</taxon>
        <taxon>ecological metagenomes</taxon>
    </lineage>
</organism>
<dbReference type="EMBL" id="LAZR01002935">
    <property type="protein sequence ID" value="KKN23827.1"/>
    <property type="molecule type" value="Genomic_DNA"/>
</dbReference>
<name>A0A0F9PH74_9ZZZZ</name>
<reference evidence="1" key="1">
    <citation type="journal article" date="2015" name="Nature">
        <title>Complex archaea that bridge the gap between prokaryotes and eukaryotes.</title>
        <authorList>
            <person name="Spang A."/>
            <person name="Saw J.H."/>
            <person name="Jorgensen S.L."/>
            <person name="Zaremba-Niedzwiedzka K."/>
            <person name="Martijn J."/>
            <person name="Lind A.E."/>
            <person name="van Eijk R."/>
            <person name="Schleper C."/>
            <person name="Guy L."/>
            <person name="Ettema T.J."/>
        </authorList>
    </citation>
    <scope>NUCLEOTIDE SEQUENCE</scope>
</reference>
<accession>A0A0F9PH74</accession>
<evidence type="ECO:0000313" key="1">
    <source>
        <dbReference type="EMBL" id="KKN23827.1"/>
    </source>
</evidence>
<dbReference type="AlphaFoldDB" id="A0A0F9PH74"/>
<protein>
    <submittedName>
        <fullName evidence="1">Uncharacterized protein</fullName>
    </submittedName>
</protein>
<proteinExistence type="predicted"/>